<gene>
    <name evidence="1" type="ORF">DFQ01_12521</name>
</gene>
<name>A0A2V2YR10_9BACL</name>
<sequence length="1049" mass="115303">MRAPLIDGRDVGRIIEQLLELAPYYVPEWNALSEHDPAAAVIRIFAGQYVDTLDRLNRVPDKNLMTYLSKLGVSLLPATPARVPVTFRLSAGLKEPVLIPARTQTAAPPSDGGKPIVFETTRPMLATPARITEMLSATAGADGIYAAPPGMAEQLPTPFWAVIGSPVRSGDTQLFVDSAKGLQPGDLLDLGGMEYAEVLRAKDNVIALASPLVLSYAAGTEVNRVTAFKLFMGLNKQDSYVYIAENDLLQCSALSTIKLLHETLNEQGGSAVTDESDRTQWQYWDGAWINLQHTAGGLRPAPGSRMLGSTEVNGQRNRWLRGRIPTGADYTGRWRIAVQGDIGAPDLMFSNNNPVGPLDKEEGFYLFGESPRTGDTLYIASAEALSKQGGLVTLSFMIGNAEEALRLLAAAKELEGEDAEAAFATLFTDEVSWEYWNGGGWLRLNRRDIAYDSKNDMVQIQFDVGIDAASLAVQGQESYWIRCRLMKLDPSGKLEVTGKKLLIRKVNIAYQSAAPAEQVLTYRNLRYQDRTAGSSTEAAEALDQEQALYLGFDRAPLRGPISLYFSLLDQLYDPDRHPIVEWQYYAEKRGGSGWVKLDANDGTDHLTRSGCVEFVGLPDWTETDLFGRSRFWLRAVDTTGVFQAAGSMDENREPAPVVLGLYRNTTIAEQVESYRDEMVGSSRGTPNALFTVSKVPVITEQLYVDERASLTDRERQQFEEDGTVFMEDKDDKGAAIRLWVRWTSVDTLSGSGEGDRHYVIDRTTGVIRFGDGIHGMIPPIGTNNVKLNYQCGGGVRGNVAASTIAMLKSSIAYVDGVTNPVAAAGGYDTENEEAARVRGPQMVRHRYRAVTAADYESLVFEASRGIARVQCLPNTNERGDYQLGRVTLLVVPQSGEQLPQPSTELRRTITEYVQQRAANVVAQPQHIHVRGPSYIEVSIRTTLVTTNIAYVPDAEREALRRLKSYLHPLSGHSDQRGWAFGSIPALSDLYVLLGSIPGLEYVERLEMTLRDANGQVAVITPMQQAAVDLSPHILIYSGDHHVVVRSASK</sequence>
<dbReference type="RefSeq" id="WP_110046297.1">
    <property type="nucleotide sequence ID" value="NZ_CP054613.1"/>
</dbReference>
<dbReference type="NCBIfam" id="TIGR02243">
    <property type="entry name" value="putative baseplate assembly protein"/>
    <property type="match status" value="1"/>
</dbReference>
<evidence type="ECO:0000313" key="2">
    <source>
        <dbReference type="Proteomes" id="UP000246635"/>
    </source>
</evidence>
<comment type="caution">
    <text evidence="1">The sequence shown here is derived from an EMBL/GenBank/DDBJ whole genome shotgun (WGS) entry which is preliminary data.</text>
</comment>
<proteinExistence type="predicted"/>
<organism evidence="1 2">
    <name type="scientific">Paenibacillus cellulosilyticus</name>
    <dbReference type="NCBI Taxonomy" id="375489"/>
    <lineage>
        <taxon>Bacteria</taxon>
        <taxon>Bacillati</taxon>
        <taxon>Bacillota</taxon>
        <taxon>Bacilli</taxon>
        <taxon>Bacillales</taxon>
        <taxon>Paenibacillaceae</taxon>
        <taxon>Paenibacillus</taxon>
    </lineage>
</organism>
<dbReference type="InterPro" id="IPR011749">
    <property type="entry name" value="CHP02243"/>
</dbReference>
<accession>A0A2V2YR10</accession>
<dbReference type="AlphaFoldDB" id="A0A2V2YR10"/>
<evidence type="ECO:0000313" key="1">
    <source>
        <dbReference type="EMBL" id="PWV95678.1"/>
    </source>
</evidence>
<dbReference type="Proteomes" id="UP000246635">
    <property type="component" value="Unassembled WGS sequence"/>
</dbReference>
<reference evidence="1 2" key="1">
    <citation type="submission" date="2018-05" db="EMBL/GenBank/DDBJ databases">
        <title>Genomic Encyclopedia of Type Strains, Phase III (KMG-III): the genomes of soil and plant-associated and newly described type strains.</title>
        <authorList>
            <person name="Whitman W."/>
        </authorList>
    </citation>
    <scope>NUCLEOTIDE SEQUENCE [LARGE SCALE GENOMIC DNA]</scope>
    <source>
        <strain evidence="1 2">CECT 5696</strain>
    </source>
</reference>
<dbReference type="OrthoDB" id="366288at2"/>
<protein>
    <submittedName>
        <fullName evidence="1">Putative phage baseplate assembly protein</fullName>
    </submittedName>
</protein>
<keyword evidence="2" id="KW-1185">Reference proteome</keyword>
<dbReference type="EMBL" id="QGTQ01000025">
    <property type="protein sequence ID" value="PWV95678.1"/>
    <property type="molecule type" value="Genomic_DNA"/>
</dbReference>